<dbReference type="Gene3D" id="1.10.260.40">
    <property type="entry name" value="lambda repressor-like DNA-binding domains"/>
    <property type="match status" value="1"/>
</dbReference>
<feature type="domain" description="HTH cro/C1-type" evidence="1">
    <location>
        <begin position="7"/>
        <end position="59"/>
    </location>
</feature>
<sequence>MTAFDRLKKLCDKQGISVNTLEERIGLGKNTLYSWKKKVPTGSNLSKVADYFDVSTDYLLGRTDNPNIEGKGEEEFTTFFRIDTKDVPEEHREKLEEELRDYYEYMKNKLKNK</sequence>
<dbReference type="SUPFAM" id="SSF47413">
    <property type="entry name" value="lambda repressor-like DNA-binding domains"/>
    <property type="match status" value="1"/>
</dbReference>
<protein>
    <submittedName>
        <fullName evidence="2">Transcriptional regulator</fullName>
    </submittedName>
</protein>
<organism evidence="2 3">
    <name type="scientific">Enterococcus wangshanyuanii</name>
    <dbReference type="NCBI Taxonomy" id="2005703"/>
    <lineage>
        <taxon>Bacteria</taxon>
        <taxon>Bacillati</taxon>
        <taxon>Bacillota</taxon>
        <taxon>Bacilli</taxon>
        <taxon>Lactobacillales</taxon>
        <taxon>Enterococcaceae</taxon>
        <taxon>Enterococcus</taxon>
    </lineage>
</organism>
<dbReference type="CDD" id="cd00093">
    <property type="entry name" value="HTH_XRE"/>
    <property type="match status" value="1"/>
</dbReference>
<reference evidence="3" key="1">
    <citation type="journal article" date="2019" name="Int. J. Syst. Evol. Microbiol.">
        <title>The Global Catalogue of Microorganisms (GCM) 10K type strain sequencing project: providing services to taxonomists for standard genome sequencing and annotation.</title>
        <authorList>
            <consortium name="The Broad Institute Genomics Platform"/>
            <consortium name="The Broad Institute Genome Sequencing Center for Infectious Disease"/>
            <person name="Wu L."/>
            <person name="Ma J."/>
        </authorList>
    </citation>
    <scope>NUCLEOTIDE SEQUENCE [LARGE SCALE GENOMIC DNA]</scope>
    <source>
        <strain evidence="3">CGMCC 1.15942</strain>
    </source>
</reference>
<dbReference type="InterPro" id="IPR001387">
    <property type="entry name" value="Cro/C1-type_HTH"/>
</dbReference>
<keyword evidence="3" id="KW-1185">Reference proteome</keyword>
<proteinExistence type="predicted"/>
<dbReference type="InterPro" id="IPR010982">
    <property type="entry name" value="Lambda_DNA-bd_dom_sf"/>
</dbReference>
<evidence type="ECO:0000313" key="2">
    <source>
        <dbReference type="EMBL" id="GGC74700.1"/>
    </source>
</evidence>
<gene>
    <name evidence="2" type="ORF">GCM10011573_00260</name>
</gene>
<accession>A0ABQ1NEM1</accession>
<dbReference type="RefSeq" id="WP_088271385.1">
    <property type="nucleotide sequence ID" value="NZ_BMKI01000001.1"/>
</dbReference>
<dbReference type="EMBL" id="BMKI01000001">
    <property type="protein sequence ID" value="GGC74700.1"/>
    <property type="molecule type" value="Genomic_DNA"/>
</dbReference>
<dbReference type="PROSITE" id="PS50943">
    <property type="entry name" value="HTH_CROC1"/>
    <property type="match status" value="1"/>
</dbReference>
<name>A0ABQ1NEM1_9ENTE</name>
<comment type="caution">
    <text evidence="2">The sequence shown here is derived from an EMBL/GenBank/DDBJ whole genome shotgun (WGS) entry which is preliminary data.</text>
</comment>
<dbReference type="SMART" id="SM00530">
    <property type="entry name" value="HTH_XRE"/>
    <property type="match status" value="1"/>
</dbReference>
<dbReference type="Proteomes" id="UP000630615">
    <property type="component" value="Unassembled WGS sequence"/>
</dbReference>
<evidence type="ECO:0000259" key="1">
    <source>
        <dbReference type="PROSITE" id="PS50943"/>
    </source>
</evidence>
<evidence type="ECO:0000313" key="3">
    <source>
        <dbReference type="Proteomes" id="UP000630615"/>
    </source>
</evidence>
<dbReference type="Pfam" id="PF01381">
    <property type="entry name" value="HTH_3"/>
    <property type="match status" value="1"/>
</dbReference>